<evidence type="ECO:0000259" key="2">
    <source>
        <dbReference type="Pfam" id="PF02470"/>
    </source>
</evidence>
<reference evidence="4 5" key="1">
    <citation type="submission" date="2018-11" db="EMBL/GenBank/DDBJ databases">
        <authorList>
            <person name="Li F."/>
        </authorList>
    </citation>
    <scope>NUCLEOTIDE SEQUENCE [LARGE SCALE GENOMIC DNA]</scope>
    <source>
        <strain evidence="4 5">Gsoil 818</strain>
    </source>
</reference>
<dbReference type="Pfam" id="PF02470">
    <property type="entry name" value="MlaD"/>
    <property type="match status" value="1"/>
</dbReference>
<gene>
    <name evidence="4" type="ORF">EFL26_08175</name>
</gene>
<dbReference type="InterPro" id="IPR024516">
    <property type="entry name" value="Mce_C"/>
</dbReference>
<evidence type="ECO:0000259" key="3">
    <source>
        <dbReference type="Pfam" id="PF11887"/>
    </source>
</evidence>
<evidence type="ECO:0000256" key="1">
    <source>
        <dbReference type="SAM" id="MobiDB-lite"/>
    </source>
</evidence>
<dbReference type="Pfam" id="PF11887">
    <property type="entry name" value="Mce4_CUP1"/>
    <property type="match status" value="1"/>
</dbReference>
<feature type="domain" description="Mce/MlaD" evidence="2">
    <location>
        <begin position="69"/>
        <end position="142"/>
    </location>
</feature>
<comment type="caution">
    <text evidence="4">The sequence shown here is derived from an EMBL/GenBank/DDBJ whole genome shotgun (WGS) entry which is preliminary data.</text>
</comment>
<dbReference type="InterPro" id="IPR003399">
    <property type="entry name" value="Mce/MlaD"/>
</dbReference>
<dbReference type="AlphaFoldDB" id="A0A3N0GUG9"/>
<dbReference type="GO" id="GO:0005576">
    <property type="term" value="C:extracellular region"/>
    <property type="evidence" value="ECO:0007669"/>
    <property type="project" value="TreeGrafter"/>
</dbReference>
<dbReference type="OrthoDB" id="9774928at2"/>
<dbReference type="InterPro" id="IPR052336">
    <property type="entry name" value="MlaD_Phospholipid_Transporter"/>
</dbReference>
<organism evidence="4 5">
    <name type="scientific">Nocardioides pocheonensis</name>
    <dbReference type="NCBI Taxonomy" id="661485"/>
    <lineage>
        <taxon>Bacteria</taxon>
        <taxon>Bacillati</taxon>
        <taxon>Actinomycetota</taxon>
        <taxon>Actinomycetes</taxon>
        <taxon>Propionibacteriales</taxon>
        <taxon>Nocardioidaceae</taxon>
        <taxon>Nocardioides</taxon>
    </lineage>
</organism>
<dbReference type="PANTHER" id="PTHR33371">
    <property type="entry name" value="INTERMEMBRANE PHOSPHOLIPID TRANSPORT SYSTEM BINDING PROTEIN MLAD-RELATED"/>
    <property type="match status" value="1"/>
</dbReference>
<protein>
    <submittedName>
        <fullName evidence="4">MCE family protein</fullName>
    </submittedName>
</protein>
<proteinExistence type="predicted"/>
<sequence>MQPVGDRLLRAVRPVAAEPAEPALAAHRGQEVRRLAAAAAVVVGSVVLSGCGPTMSDLPLPGSGVHGDTIEVKVQFDEALNLARGAQVRINGVSSGKVRSVSAKDFKAIAVLDVRRSAQMRATASARLRYTTPLGELFVDVTNPDQGPLLHDGATLAVDRSSTAPTVEDALASASLLVNGGGLNQLQTVTEELNTAFGGREDTVRQLMQRADTFLGEANATTADVDRALTALATVSQVLRANRATIDAAMTDIRPAARVLRRNTPGLTRLLAKLDEFSSTANGVVGATRAQILQMLQQVSPVLDEFLANRDTLRPSLDALVSLSDNLNAAIPGDYANMKLEMQLDKVTLPTLLGAPGSVADPGTGTTGGGSGGLGGLLGGLFGGTSTTKTSTSPSAATTTSPLTGLLDLLGGGK</sequence>
<keyword evidence="5" id="KW-1185">Reference proteome</keyword>
<accession>A0A3N0GUG9</accession>
<name>A0A3N0GUG9_9ACTN</name>
<dbReference type="PANTHER" id="PTHR33371:SF15">
    <property type="entry name" value="LIPOPROTEIN LPRN"/>
    <property type="match status" value="1"/>
</dbReference>
<evidence type="ECO:0000313" key="5">
    <source>
        <dbReference type="Proteomes" id="UP000279994"/>
    </source>
</evidence>
<dbReference type="InterPro" id="IPR005693">
    <property type="entry name" value="Mce"/>
</dbReference>
<evidence type="ECO:0000313" key="4">
    <source>
        <dbReference type="EMBL" id="RNM16113.1"/>
    </source>
</evidence>
<dbReference type="EMBL" id="RJSF01000019">
    <property type="protein sequence ID" value="RNM16113.1"/>
    <property type="molecule type" value="Genomic_DNA"/>
</dbReference>
<feature type="region of interest" description="Disordered" evidence="1">
    <location>
        <begin position="385"/>
        <end position="404"/>
    </location>
</feature>
<dbReference type="Proteomes" id="UP000279994">
    <property type="component" value="Unassembled WGS sequence"/>
</dbReference>
<dbReference type="NCBIfam" id="TIGR00996">
    <property type="entry name" value="Mtu_fam_mce"/>
    <property type="match status" value="1"/>
</dbReference>
<feature type="domain" description="Mammalian cell entry C-terminal" evidence="3">
    <location>
        <begin position="150"/>
        <end position="332"/>
    </location>
</feature>